<keyword evidence="4" id="KW-1185">Reference proteome</keyword>
<dbReference type="SUPFAM" id="SSF81301">
    <property type="entry name" value="Nucleotidyltransferase"/>
    <property type="match status" value="1"/>
</dbReference>
<comment type="subcellular location">
    <subcellularLocation>
        <location evidence="2">Cytoplasm</location>
    </subcellularLocation>
</comment>
<dbReference type="PANTHER" id="PTHR21043">
    <property type="entry name" value="IOJAP SUPERFAMILY ORTHOLOG"/>
    <property type="match status" value="1"/>
</dbReference>
<dbReference type="OrthoDB" id="9793681at2"/>
<dbReference type="GO" id="GO:0042256">
    <property type="term" value="P:cytosolic ribosome assembly"/>
    <property type="evidence" value="ECO:0007669"/>
    <property type="project" value="UniProtKB-UniRule"/>
</dbReference>
<dbReference type="EMBL" id="VOHK01000009">
    <property type="protein sequence ID" value="TWT17577.1"/>
    <property type="molecule type" value="Genomic_DNA"/>
</dbReference>
<dbReference type="InterPro" id="IPR004394">
    <property type="entry name" value="Iojap/RsfS/C7orf30"/>
</dbReference>
<dbReference type="GO" id="GO:0005737">
    <property type="term" value="C:cytoplasm"/>
    <property type="evidence" value="ECO:0007669"/>
    <property type="project" value="UniProtKB-SubCell"/>
</dbReference>
<comment type="function">
    <text evidence="2">Functions as a ribosomal silencing factor. Interacts with ribosomal protein uL14 (rplN), blocking formation of intersubunit bridge B8. Prevents association of the 30S and 50S ribosomal subunits and the formation of functional ribosomes, thus repressing translation.</text>
</comment>
<comment type="similarity">
    <text evidence="1 2">Belongs to the Iojap/RsfS family.</text>
</comment>
<dbReference type="Pfam" id="PF02410">
    <property type="entry name" value="RsfS"/>
    <property type="match status" value="1"/>
</dbReference>
<evidence type="ECO:0000256" key="1">
    <source>
        <dbReference type="ARBA" id="ARBA00010574"/>
    </source>
</evidence>
<dbReference type="GO" id="GO:0090071">
    <property type="term" value="P:negative regulation of ribosome biogenesis"/>
    <property type="evidence" value="ECO:0007669"/>
    <property type="project" value="UniProtKB-UniRule"/>
</dbReference>
<evidence type="ECO:0000313" key="4">
    <source>
        <dbReference type="Proteomes" id="UP000319980"/>
    </source>
</evidence>
<keyword evidence="2" id="KW-0678">Repressor</keyword>
<name>A0A5C5TVF9_9GAMM</name>
<dbReference type="GO" id="GO:0043023">
    <property type="term" value="F:ribosomal large subunit binding"/>
    <property type="evidence" value="ECO:0007669"/>
    <property type="project" value="TreeGrafter"/>
</dbReference>
<dbReference type="HAMAP" id="MF_01477">
    <property type="entry name" value="Iojap_RsfS"/>
    <property type="match status" value="1"/>
</dbReference>
<keyword evidence="2" id="KW-0810">Translation regulation</keyword>
<evidence type="ECO:0000313" key="3">
    <source>
        <dbReference type="EMBL" id="TWT17577.1"/>
    </source>
</evidence>
<comment type="subunit">
    <text evidence="2">Interacts with ribosomal protein uL14 (rplN).</text>
</comment>
<dbReference type="InterPro" id="IPR043519">
    <property type="entry name" value="NT_sf"/>
</dbReference>
<dbReference type="GO" id="GO:0017148">
    <property type="term" value="P:negative regulation of translation"/>
    <property type="evidence" value="ECO:0007669"/>
    <property type="project" value="UniProtKB-UniRule"/>
</dbReference>
<accession>A0A5C5TVF9</accession>
<dbReference type="NCBIfam" id="TIGR00090">
    <property type="entry name" value="rsfS_iojap_ybeB"/>
    <property type="match status" value="1"/>
</dbReference>
<keyword evidence="2" id="KW-0963">Cytoplasm</keyword>
<sequence>MTSSAHVIKTRLPNPPPPADVLLGTIHAALDALKAKDAVEIDVRGKTSVCDYMVIASGTSTRHVKSIADEVVKNAKQLDCQPLGVEGEREAEWVLVDLGDVVVHVMLPRVREFYALERLWTVGDQPPEEVSATADEDRS</sequence>
<reference evidence="3 4" key="1">
    <citation type="journal article" date="2008" name="Int. J. Syst. Evol. Microbiol.">
        <title>Luteimonas marina sp. nov., isolated from seawater.</title>
        <authorList>
            <person name="Baik K.S."/>
            <person name="Park S.C."/>
            <person name="Kim M.S."/>
            <person name="Kim E.M."/>
            <person name="Park C."/>
            <person name="Chun J."/>
            <person name="Seong C.N."/>
        </authorList>
    </citation>
    <scope>NUCLEOTIDE SEQUENCE [LARGE SCALE GENOMIC DNA]</scope>
    <source>
        <strain evidence="3 4">FR1330</strain>
    </source>
</reference>
<organism evidence="3 4">
    <name type="scientific">Luteimonas marina</name>
    <dbReference type="NCBI Taxonomy" id="488485"/>
    <lineage>
        <taxon>Bacteria</taxon>
        <taxon>Pseudomonadati</taxon>
        <taxon>Pseudomonadota</taxon>
        <taxon>Gammaproteobacteria</taxon>
        <taxon>Lysobacterales</taxon>
        <taxon>Lysobacteraceae</taxon>
        <taxon>Luteimonas</taxon>
    </lineage>
</organism>
<dbReference type="Gene3D" id="3.30.460.10">
    <property type="entry name" value="Beta Polymerase, domain 2"/>
    <property type="match status" value="1"/>
</dbReference>
<protein>
    <recommendedName>
        <fullName evidence="2">Ribosomal silencing factor RsfS</fullName>
    </recommendedName>
</protein>
<dbReference type="Proteomes" id="UP000319980">
    <property type="component" value="Unassembled WGS sequence"/>
</dbReference>
<evidence type="ECO:0000256" key="2">
    <source>
        <dbReference type="HAMAP-Rule" id="MF_01477"/>
    </source>
</evidence>
<gene>
    <name evidence="2 3" type="primary">rsfS</name>
    <name evidence="3" type="ORF">FQY83_16770</name>
</gene>
<dbReference type="RefSeq" id="WP_146389258.1">
    <property type="nucleotide sequence ID" value="NZ_VOHK01000009.1"/>
</dbReference>
<comment type="caution">
    <text evidence="3">The sequence shown here is derived from an EMBL/GenBank/DDBJ whole genome shotgun (WGS) entry which is preliminary data.</text>
</comment>
<proteinExistence type="inferred from homology"/>
<dbReference type="AlphaFoldDB" id="A0A5C5TVF9"/>
<dbReference type="PANTHER" id="PTHR21043:SF0">
    <property type="entry name" value="MITOCHONDRIAL ASSEMBLY OF RIBOSOMAL LARGE SUBUNIT PROTEIN 1"/>
    <property type="match status" value="1"/>
</dbReference>